<keyword evidence="1" id="KW-0732">Signal</keyword>
<proteinExistence type="predicted"/>
<evidence type="ECO:0000313" key="2">
    <source>
        <dbReference type="EMBL" id="MBB6567227.1"/>
    </source>
</evidence>
<keyword evidence="4" id="KW-1185">Reference proteome</keyword>
<protein>
    <recommendedName>
        <fullName evidence="6">Secreted protein</fullName>
    </recommendedName>
</protein>
<dbReference type="RefSeq" id="WP_171679060.1">
    <property type="nucleotide sequence ID" value="NZ_BAAAGT010000023.1"/>
</dbReference>
<evidence type="ECO:0008006" key="6">
    <source>
        <dbReference type="Google" id="ProtNLM"/>
    </source>
</evidence>
<accession>A0A7Y4L7F7</accession>
<evidence type="ECO:0000313" key="3">
    <source>
        <dbReference type="EMBL" id="NOL45764.1"/>
    </source>
</evidence>
<sequence length="121" mass="13543">MTSLKKRVVRGLALSVAVVTAVVSVPLPASAAYDANLKWNGHEMQIDRHPSSRVKAWVWFYNGRKGTTLRLELKHPNVNPSSKFVLGYRQAKAYEIIDHEVEWAQLCELNGATPIRCSGKI</sequence>
<dbReference type="Proteomes" id="UP000553957">
    <property type="component" value="Unassembled WGS sequence"/>
</dbReference>
<dbReference type="EMBL" id="JACHKF010000001">
    <property type="protein sequence ID" value="MBB6567227.1"/>
    <property type="molecule type" value="Genomic_DNA"/>
</dbReference>
<comment type="caution">
    <text evidence="3">The sequence shown here is derived from an EMBL/GenBank/DDBJ whole genome shotgun (WGS) entry which is preliminary data.</text>
</comment>
<reference evidence="3 4" key="1">
    <citation type="submission" date="2020-05" db="EMBL/GenBank/DDBJ databases">
        <title>Genome sequence of Kribbella sandramycini ATCC 39419.</title>
        <authorList>
            <person name="Maclea K.S."/>
            <person name="Fair J.L."/>
        </authorList>
    </citation>
    <scope>NUCLEOTIDE SEQUENCE [LARGE SCALE GENOMIC DNA]</scope>
    <source>
        <strain evidence="3 4">ATCC 39419</strain>
    </source>
</reference>
<dbReference type="AlphaFoldDB" id="A0A7Y4L7F7"/>
<evidence type="ECO:0000256" key="1">
    <source>
        <dbReference type="SAM" id="SignalP"/>
    </source>
</evidence>
<name>A0A7Y4L7F7_9ACTN</name>
<feature type="chain" id="PRO_5044130816" description="Secreted protein" evidence="1">
    <location>
        <begin position="32"/>
        <end position="121"/>
    </location>
</feature>
<reference evidence="2 5" key="2">
    <citation type="submission" date="2020-08" db="EMBL/GenBank/DDBJ databases">
        <title>Sequencing the genomes of 1000 actinobacteria strains.</title>
        <authorList>
            <person name="Klenk H.-P."/>
        </authorList>
    </citation>
    <scope>NUCLEOTIDE SEQUENCE [LARGE SCALE GENOMIC DNA]</scope>
    <source>
        <strain evidence="2 5">DSM 15626</strain>
    </source>
</reference>
<dbReference type="EMBL" id="JABJRC010000016">
    <property type="protein sequence ID" value="NOL45764.1"/>
    <property type="molecule type" value="Genomic_DNA"/>
</dbReference>
<evidence type="ECO:0000313" key="5">
    <source>
        <dbReference type="Proteomes" id="UP000553957"/>
    </source>
</evidence>
<dbReference type="Proteomes" id="UP000534306">
    <property type="component" value="Unassembled WGS sequence"/>
</dbReference>
<feature type="signal peptide" evidence="1">
    <location>
        <begin position="1"/>
        <end position="31"/>
    </location>
</feature>
<organism evidence="3 4">
    <name type="scientific">Kribbella sandramycini</name>
    <dbReference type="NCBI Taxonomy" id="60450"/>
    <lineage>
        <taxon>Bacteria</taxon>
        <taxon>Bacillati</taxon>
        <taxon>Actinomycetota</taxon>
        <taxon>Actinomycetes</taxon>
        <taxon>Propionibacteriales</taxon>
        <taxon>Kribbellaceae</taxon>
        <taxon>Kribbella</taxon>
    </lineage>
</organism>
<gene>
    <name evidence="2" type="ORF">HNR71_002864</name>
    <name evidence="3" type="ORF">HPO96_36520</name>
</gene>
<evidence type="ECO:0000313" key="4">
    <source>
        <dbReference type="Proteomes" id="UP000534306"/>
    </source>
</evidence>